<feature type="region of interest" description="Disordered" evidence="3">
    <location>
        <begin position="148"/>
        <end position="169"/>
    </location>
</feature>
<organism evidence="5 6">
    <name type="scientific">[Emmonsia] crescens</name>
    <dbReference type="NCBI Taxonomy" id="73230"/>
    <lineage>
        <taxon>Eukaryota</taxon>
        <taxon>Fungi</taxon>
        <taxon>Dikarya</taxon>
        <taxon>Ascomycota</taxon>
        <taxon>Pezizomycotina</taxon>
        <taxon>Eurotiomycetes</taxon>
        <taxon>Eurotiomycetidae</taxon>
        <taxon>Onygenales</taxon>
        <taxon>Ajellomycetaceae</taxon>
        <taxon>Emergomyces</taxon>
    </lineage>
</organism>
<keyword evidence="2" id="KW-0175">Coiled coil</keyword>
<dbReference type="Proteomes" id="UP000226031">
    <property type="component" value="Unassembled WGS sequence"/>
</dbReference>
<proteinExistence type="predicted"/>
<feature type="domain" description="C2H2-type" evidence="4">
    <location>
        <begin position="73"/>
        <end position="98"/>
    </location>
</feature>
<dbReference type="VEuPathDB" id="FungiDB:EMCG_06834"/>
<evidence type="ECO:0000313" key="6">
    <source>
        <dbReference type="Proteomes" id="UP000226031"/>
    </source>
</evidence>
<dbReference type="EMBL" id="PDND01000050">
    <property type="protein sequence ID" value="PGH33968.1"/>
    <property type="molecule type" value="Genomic_DNA"/>
</dbReference>
<dbReference type="PROSITE" id="PS00028">
    <property type="entry name" value="ZINC_FINGER_C2H2_1"/>
    <property type="match status" value="1"/>
</dbReference>
<keyword evidence="1" id="KW-0863">Zinc-finger</keyword>
<keyword evidence="1" id="KW-0862">Zinc</keyword>
<dbReference type="GO" id="GO:0008270">
    <property type="term" value="F:zinc ion binding"/>
    <property type="evidence" value="ECO:0007669"/>
    <property type="project" value="UniProtKB-KW"/>
</dbReference>
<feature type="compositionally biased region" description="Basic and acidic residues" evidence="3">
    <location>
        <begin position="1"/>
        <end position="10"/>
    </location>
</feature>
<dbReference type="Pfam" id="PF26177">
    <property type="entry name" value="zf_C2H2_17_1st"/>
    <property type="match status" value="1"/>
</dbReference>
<gene>
    <name evidence="5" type="ORF">GX50_03205</name>
</gene>
<evidence type="ECO:0000256" key="3">
    <source>
        <dbReference type="SAM" id="MobiDB-lite"/>
    </source>
</evidence>
<evidence type="ECO:0000259" key="4">
    <source>
        <dbReference type="PROSITE" id="PS50157"/>
    </source>
</evidence>
<sequence length="219" mass="25335">MFQLMHDCRQDQTSPQHIQKIDYPVPVTRDFGEMEVEDDSQSNELSPNVQMDKSPNSSDNSSQCVAKREPLSVQCTQPGCGRTFSDRACLLRHRREVHKVSTRYKAPGTHPCPIVKCPRHTRTFARLWNLHNHMKVHRQGSERLHKQLTMSSSSHEKWRESPKESELSGMGSPILNISDARPPPQSLQTKLECLLEERRELDEKIRALRNAQRIMEDMN</sequence>
<keyword evidence="1" id="KW-0479">Metal-binding</keyword>
<feature type="compositionally biased region" description="Polar residues" evidence="3">
    <location>
        <begin position="42"/>
        <end position="64"/>
    </location>
</feature>
<feature type="coiled-coil region" evidence="2">
    <location>
        <begin position="191"/>
        <end position="218"/>
    </location>
</feature>
<dbReference type="Gene3D" id="3.30.160.60">
    <property type="entry name" value="Classic Zinc Finger"/>
    <property type="match status" value="1"/>
</dbReference>
<name>A0A2B7ZLB8_9EURO</name>
<dbReference type="AlphaFoldDB" id="A0A2B7ZLB8"/>
<dbReference type="InterPro" id="IPR059009">
    <property type="entry name" value="Znf_C2H2_17_1st"/>
</dbReference>
<evidence type="ECO:0000256" key="1">
    <source>
        <dbReference type="PROSITE-ProRule" id="PRU00042"/>
    </source>
</evidence>
<accession>A0A2B7ZLB8</accession>
<evidence type="ECO:0000256" key="2">
    <source>
        <dbReference type="SAM" id="Coils"/>
    </source>
</evidence>
<protein>
    <recommendedName>
        <fullName evidence="4">C2H2-type domain-containing protein</fullName>
    </recommendedName>
</protein>
<feature type="region of interest" description="Disordered" evidence="3">
    <location>
        <begin position="1"/>
        <end position="65"/>
    </location>
</feature>
<dbReference type="InterPro" id="IPR013087">
    <property type="entry name" value="Znf_C2H2_type"/>
</dbReference>
<evidence type="ECO:0000313" key="5">
    <source>
        <dbReference type="EMBL" id="PGH33968.1"/>
    </source>
</evidence>
<reference evidence="5 6" key="1">
    <citation type="submission" date="2017-10" db="EMBL/GenBank/DDBJ databases">
        <title>Comparative genomics in systemic dimorphic fungi from Ajellomycetaceae.</title>
        <authorList>
            <person name="Munoz J.F."/>
            <person name="Mcewen J.G."/>
            <person name="Clay O.K."/>
            <person name="Cuomo C.A."/>
        </authorList>
    </citation>
    <scope>NUCLEOTIDE SEQUENCE [LARGE SCALE GENOMIC DNA]</scope>
    <source>
        <strain evidence="5 6">UAMH4076</strain>
    </source>
</reference>
<dbReference type="SMART" id="SM00355">
    <property type="entry name" value="ZnF_C2H2"/>
    <property type="match status" value="2"/>
</dbReference>
<comment type="caution">
    <text evidence="5">The sequence shown here is derived from an EMBL/GenBank/DDBJ whole genome shotgun (WGS) entry which is preliminary data.</text>
</comment>
<keyword evidence="6" id="KW-1185">Reference proteome</keyword>
<feature type="compositionally biased region" description="Basic and acidic residues" evidence="3">
    <location>
        <begin position="154"/>
        <end position="166"/>
    </location>
</feature>
<dbReference type="PROSITE" id="PS50157">
    <property type="entry name" value="ZINC_FINGER_C2H2_2"/>
    <property type="match status" value="1"/>
</dbReference>